<dbReference type="STRING" id="1173701.A0A066XY46"/>
<keyword evidence="4" id="KW-1185">Reference proteome</keyword>
<dbReference type="OrthoDB" id="5308957at2759"/>
<dbReference type="Proteomes" id="UP000027238">
    <property type="component" value="Unassembled WGS sequence"/>
</dbReference>
<dbReference type="AlphaFoldDB" id="A0A066XY46"/>
<accession>A0A066XY46</accession>
<dbReference type="PANTHER" id="PTHR38788">
    <property type="entry name" value="CLR5 DOMAIN-CONTAINING PROTEIN"/>
    <property type="match status" value="1"/>
</dbReference>
<dbReference type="eggNOG" id="ENOG502T4QH">
    <property type="taxonomic scope" value="Eukaryota"/>
</dbReference>
<dbReference type="PANTHER" id="PTHR38788:SF3">
    <property type="entry name" value="CLR5 DOMAIN-CONTAINING PROTEIN"/>
    <property type="match status" value="1"/>
</dbReference>
<evidence type="ECO:0000313" key="3">
    <source>
        <dbReference type="EMBL" id="KDN70895.1"/>
    </source>
</evidence>
<dbReference type="OMA" id="TIELEYC"/>
<dbReference type="Pfam" id="PF14420">
    <property type="entry name" value="Clr5"/>
    <property type="match status" value="1"/>
</dbReference>
<gene>
    <name evidence="3" type="ORF">CSUB01_03709</name>
</gene>
<protein>
    <recommendedName>
        <fullName evidence="2">Clr5 domain-containing protein</fullName>
    </recommendedName>
</protein>
<organism evidence="3 4">
    <name type="scientific">Colletotrichum sublineola</name>
    <name type="common">Sorghum anthracnose fungus</name>
    <dbReference type="NCBI Taxonomy" id="1173701"/>
    <lineage>
        <taxon>Eukaryota</taxon>
        <taxon>Fungi</taxon>
        <taxon>Dikarya</taxon>
        <taxon>Ascomycota</taxon>
        <taxon>Pezizomycotina</taxon>
        <taxon>Sordariomycetes</taxon>
        <taxon>Hypocreomycetidae</taxon>
        <taxon>Glomerellales</taxon>
        <taxon>Glomerellaceae</taxon>
        <taxon>Colletotrichum</taxon>
        <taxon>Colletotrichum graminicola species complex</taxon>
    </lineage>
</organism>
<evidence type="ECO:0000313" key="4">
    <source>
        <dbReference type="Proteomes" id="UP000027238"/>
    </source>
</evidence>
<feature type="domain" description="Clr5" evidence="2">
    <location>
        <begin position="72"/>
        <end position="123"/>
    </location>
</feature>
<feature type="compositionally biased region" description="Polar residues" evidence="1">
    <location>
        <begin position="160"/>
        <end position="169"/>
    </location>
</feature>
<comment type="caution">
    <text evidence="3">The sequence shown here is derived from an EMBL/GenBank/DDBJ whole genome shotgun (WGS) entry which is preliminary data.</text>
</comment>
<evidence type="ECO:0000259" key="2">
    <source>
        <dbReference type="Pfam" id="PF14420"/>
    </source>
</evidence>
<reference evidence="4" key="1">
    <citation type="journal article" date="2014" name="Genome Announc.">
        <title>Draft genome sequence of Colletotrichum sublineola, a destructive pathogen of cultivated sorghum.</title>
        <authorList>
            <person name="Baroncelli R."/>
            <person name="Sanz-Martin J.M."/>
            <person name="Rech G.E."/>
            <person name="Sukno S.A."/>
            <person name="Thon M.R."/>
        </authorList>
    </citation>
    <scope>NUCLEOTIDE SEQUENCE [LARGE SCALE GENOMIC DNA]</scope>
    <source>
        <strain evidence="4">TX430BB</strain>
    </source>
</reference>
<sequence length="557" mass="63421">MASGPVPNTVGNSVPEDTNHDIKLIVSPRAAMLLTQDPAIHRAPTVFAPPATASLVSMPAATNRASTQRPESQEDWEAKKEILRSLYMDENMPLKDLVSLMSSKYSFSATMYKRQFSKWDWRKYNTKGRQRHSNSELAETRGEKTACIKRSTRQRVIGLTNQGQNSSWRGHTYHAASSDRKGHQDPSIPILILFGNQCNRRTEEVYINLRDLVYGSARQCSAYKSCSKFEWLIETDHDVLGQFRLAYRLFKDKDIQKYGAVLRQAFRTVDLFTEMKSCRIVQMLLLDVPYILLLQEQKAVLQLYLHYVSQMLSVAKPGEPLGLIMKSMHAIYVESPAQFTQSLAQVHDVLADCFMATRGTDDLSSLNARVEALCFSRDFGVSTSDGEGILENYNHLLDEVIGAFGEDSQETIELEYCCIYDMRRLRSSQSIENLYQQHIRRLRRKNGTSWDDWSQTNLNYATFSLWNLARFYRDTGSFESSITCLEECIRMLDHMVAKYGNTSGYGARAAEYRMDLIKVLTTLGRLDEASEVRLGVAGSDYLKEVMDNDAECNSPEI</sequence>
<evidence type="ECO:0000256" key="1">
    <source>
        <dbReference type="SAM" id="MobiDB-lite"/>
    </source>
</evidence>
<feature type="region of interest" description="Disordered" evidence="1">
    <location>
        <begin position="160"/>
        <end position="182"/>
    </location>
</feature>
<dbReference type="EMBL" id="JMSE01000278">
    <property type="protein sequence ID" value="KDN70895.1"/>
    <property type="molecule type" value="Genomic_DNA"/>
</dbReference>
<dbReference type="HOGENOM" id="CLU_489158_0_0_1"/>
<name>A0A066XY46_COLSU</name>
<proteinExistence type="predicted"/>
<dbReference type="InterPro" id="IPR025676">
    <property type="entry name" value="Clr5_dom"/>
</dbReference>